<comment type="similarity">
    <text evidence="1">Belongs to the peptidase S49 family.</text>
</comment>
<dbReference type="EC" id="3.4.21.-" evidence="6"/>
<keyword evidence="2 6" id="KW-0645">Protease</keyword>
<dbReference type="Pfam" id="PF01343">
    <property type="entry name" value="Peptidase_S49"/>
    <property type="match status" value="1"/>
</dbReference>
<evidence type="ECO:0000313" key="6">
    <source>
        <dbReference type="EMBL" id="MBB4022730.1"/>
    </source>
</evidence>
<dbReference type="EMBL" id="JACIEQ010000003">
    <property type="protein sequence ID" value="MBB4022730.1"/>
    <property type="molecule type" value="Genomic_DNA"/>
</dbReference>
<evidence type="ECO:0000256" key="1">
    <source>
        <dbReference type="ARBA" id="ARBA00008683"/>
    </source>
</evidence>
<dbReference type="InterPro" id="IPR002142">
    <property type="entry name" value="Peptidase_S49"/>
</dbReference>
<evidence type="ECO:0000256" key="3">
    <source>
        <dbReference type="ARBA" id="ARBA00022801"/>
    </source>
</evidence>
<dbReference type="Gene3D" id="3.90.226.10">
    <property type="entry name" value="2-enoyl-CoA Hydratase, Chain A, domain 1"/>
    <property type="match status" value="1"/>
</dbReference>
<comment type="caution">
    <text evidence="6">The sequence shown here is derived from an EMBL/GenBank/DDBJ whole genome shotgun (WGS) entry which is preliminary data.</text>
</comment>
<protein>
    <submittedName>
        <fullName evidence="6">Serine protease SohB</fullName>
        <ecNumber evidence="6">3.4.21.-</ecNumber>
    </submittedName>
</protein>
<evidence type="ECO:0000259" key="5">
    <source>
        <dbReference type="Pfam" id="PF01343"/>
    </source>
</evidence>
<dbReference type="InterPro" id="IPR029045">
    <property type="entry name" value="ClpP/crotonase-like_dom_sf"/>
</dbReference>
<dbReference type="CDD" id="cd07023">
    <property type="entry name" value="S49_Sppa_N_C"/>
    <property type="match status" value="1"/>
</dbReference>
<dbReference type="GO" id="GO:0008236">
    <property type="term" value="F:serine-type peptidase activity"/>
    <property type="evidence" value="ECO:0007669"/>
    <property type="project" value="UniProtKB-KW"/>
</dbReference>
<gene>
    <name evidence="6" type="ORF">GGR17_002549</name>
</gene>
<dbReference type="GO" id="GO:0006508">
    <property type="term" value="P:proteolysis"/>
    <property type="evidence" value="ECO:0007669"/>
    <property type="project" value="UniProtKB-KW"/>
</dbReference>
<accession>A0A840CC49</accession>
<feature type="domain" description="Peptidase S49" evidence="5">
    <location>
        <begin position="81"/>
        <end position="217"/>
    </location>
</feature>
<organism evidence="6 7">
    <name type="scientific">Actibacterium naphthalenivorans</name>
    <dbReference type="NCBI Taxonomy" id="1614693"/>
    <lineage>
        <taxon>Bacteria</taxon>
        <taxon>Pseudomonadati</taxon>
        <taxon>Pseudomonadota</taxon>
        <taxon>Alphaproteobacteria</taxon>
        <taxon>Rhodobacterales</taxon>
        <taxon>Roseobacteraceae</taxon>
        <taxon>Actibacterium</taxon>
    </lineage>
</organism>
<dbReference type="RefSeq" id="WP_054540479.1">
    <property type="nucleotide sequence ID" value="NZ_JACIEQ010000003.1"/>
</dbReference>
<dbReference type="PANTHER" id="PTHR42987">
    <property type="entry name" value="PEPTIDASE S49"/>
    <property type="match status" value="1"/>
</dbReference>
<evidence type="ECO:0000256" key="2">
    <source>
        <dbReference type="ARBA" id="ARBA00022670"/>
    </source>
</evidence>
<evidence type="ECO:0000256" key="4">
    <source>
        <dbReference type="ARBA" id="ARBA00022825"/>
    </source>
</evidence>
<keyword evidence="7" id="KW-1185">Reference proteome</keyword>
<name>A0A840CC49_9RHOB</name>
<reference evidence="6" key="1">
    <citation type="submission" date="2020-08" db="EMBL/GenBank/DDBJ databases">
        <title>Genomic Encyclopedia of Type Strains, Phase IV (KMG-IV): sequencing the most valuable type-strain genomes for metagenomic binning, comparative biology and taxonomic classification.</title>
        <authorList>
            <person name="Goeker M."/>
        </authorList>
    </citation>
    <scope>NUCLEOTIDE SEQUENCE [LARGE SCALE GENOMIC DNA]</scope>
    <source>
        <strain evidence="6">DSM 105040</strain>
    </source>
</reference>
<dbReference type="InterPro" id="IPR047272">
    <property type="entry name" value="S49_SppA_C"/>
</dbReference>
<dbReference type="Gene3D" id="6.20.330.10">
    <property type="match status" value="1"/>
</dbReference>
<dbReference type="Proteomes" id="UP000585681">
    <property type="component" value="Unassembled WGS sequence"/>
</dbReference>
<proteinExistence type="inferred from homology"/>
<dbReference type="AlphaFoldDB" id="A0A840CC49"/>
<keyword evidence="4" id="KW-0720">Serine protease</keyword>
<evidence type="ECO:0000313" key="7">
    <source>
        <dbReference type="Proteomes" id="UP000585681"/>
    </source>
</evidence>
<dbReference type="SUPFAM" id="SSF52096">
    <property type="entry name" value="ClpP/crotonase"/>
    <property type="match status" value="1"/>
</dbReference>
<sequence length="267" mass="29116">MKRWLPFVKSDPVVAVLRLAGQIAAGARAPGGLNDFGLAPMVERAFRRGRPDAVALVINSPGGSPAQSSLIAARLRRLAEEKELPVYAFVEDVAASGGYYLAAAADEIWVDEHSIVGSIGVISSGFGFHDFIARHGVERRVYTAGRSKSMLDPFQPEKPDDIARLKQLQQQIHDGFIAHVQARRGVRLATGTDLFNGDIWVGRGAVDLGLADGVGHLVPKMKELYGEKVRFLPYGMRRPLLQRLGAKMLGGLADEIEERAHWARFGL</sequence>
<keyword evidence="3 6" id="KW-0378">Hydrolase</keyword>
<dbReference type="PANTHER" id="PTHR42987:SF8">
    <property type="entry name" value="PROTEINASE"/>
    <property type="match status" value="1"/>
</dbReference>